<keyword evidence="2" id="KW-1185">Reference proteome</keyword>
<name>A0ACC2P6K8_9HYME</name>
<evidence type="ECO:0000313" key="1">
    <source>
        <dbReference type="EMBL" id="KAJ8679224.1"/>
    </source>
</evidence>
<evidence type="ECO:0000313" key="2">
    <source>
        <dbReference type="Proteomes" id="UP001239111"/>
    </source>
</evidence>
<dbReference type="Proteomes" id="UP001239111">
    <property type="component" value="Chromosome 2"/>
</dbReference>
<protein>
    <submittedName>
        <fullName evidence="1">Uncharacterized protein</fullName>
    </submittedName>
</protein>
<comment type="caution">
    <text evidence="1">The sequence shown here is derived from an EMBL/GenBank/DDBJ whole genome shotgun (WGS) entry which is preliminary data.</text>
</comment>
<sequence length="334" mass="37243">MISTREVKEREKQLNVVKCGAIDDDDGEAERARKDRKKEVYENQRTMELSNHENITNPPRMKNNLNSLVRKMAVAQFMLDNPSYAADTSKAKESVLLLTKVNSLEGPPVPISSIKRSWRRIAAYVAKLVTEGKEANFNKYYRLVIAAVRKRNEYKVKNMVSSIKLEASDLHSHHIPVCATSSKNVGLRKERPALGRIDPNVVPAKNLSFCDQVPPKEEPSLGTDPKSRLLIALSNEIKECMIDISKDIDADLENMASMILRKFCSAVNDEISDGMKLVSSAIQDNSQKLNSRYDLMIQNLSESESNTNKTTLGAAEMDAIATTAAIKISSSFPI</sequence>
<organism evidence="1 2">
    <name type="scientific">Eretmocerus hayati</name>
    <dbReference type="NCBI Taxonomy" id="131215"/>
    <lineage>
        <taxon>Eukaryota</taxon>
        <taxon>Metazoa</taxon>
        <taxon>Ecdysozoa</taxon>
        <taxon>Arthropoda</taxon>
        <taxon>Hexapoda</taxon>
        <taxon>Insecta</taxon>
        <taxon>Pterygota</taxon>
        <taxon>Neoptera</taxon>
        <taxon>Endopterygota</taxon>
        <taxon>Hymenoptera</taxon>
        <taxon>Apocrita</taxon>
        <taxon>Proctotrupomorpha</taxon>
        <taxon>Chalcidoidea</taxon>
        <taxon>Aphelinidae</taxon>
        <taxon>Aphelininae</taxon>
        <taxon>Eretmocerus</taxon>
    </lineage>
</organism>
<dbReference type="EMBL" id="CM056742">
    <property type="protein sequence ID" value="KAJ8679224.1"/>
    <property type="molecule type" value="Genomic_DNA"/>
</dbReference>
<accession>A0ACC2P6K8</accession>
<gene>
    <name evidence="1" type="ORF">QAD02_015011</name>
</gene>
<reference evidence="1" key="1">
    <citation type="submission" date="2023-04" db="EMBL/GenBank/DDBJ databases">
        <title>A chromosome-level genome assembly of the parasitoid wasp Eretmocerus hayati.</title>
        <authorList>
            <person name="Zhong Y."/>
            <person name="Liu S."/>
            <person name="Liu Y."/>
        </authorList>
    </citation>
    <scope>NUCLEOTIDE SEQUENCE</scope>
    <source>
        <strain evidence="1">ZJU_SS_LIU_2023</strain>
    </source>
</reference>
<proteinExistence type="predicted"/>